<dbReference type="Proteomes" id="UP000651271">
    <property type="component" value="Unassembled WGS sequence"/>
</dbReference>
<proteinExistence type="predicted"/>
<evidence type="ECO:0000313" key="3">
    <source>
        <dbReference type="Proteomes" id="UP000651271"/>
    </source>
</evidence>
<dbReference type="EMBL" id="JACOIJ010000013">
    <property type="protein sequence ID" value="MBD1429615.1"/>
    <property type="molecule type" value="Genomic_DNA"/>
</dbReference>
<dbReference type="Gene3D" id="2.40.160.60">
    <property type="entry name" value="Outer membrane protein transport protein (OMPP1/FadL/TodX)"/>
    <property type="match status" value="1"/>
</dbReference>
<evidence type="ECO:0000313" key="2">
    <source>
        <dbReference type="EMBL" id="MBD1429615.1"/>
    </source>
</evidence>
<protein>
    <recommendedName>
        <fullName evidence="4">Hemin receptor</fullName>
    </recommendedName>
</protein>
<reference evidence="2 3" key="1">
    <citation type="submission" date="2020-08" db="EMBL/GenBank/DDBJ databases">
        <title>Sphingobacterium sp. DN04309 isolated from aquaculture water.</title>
        <authorList>
            <person name="Zhang M."/>
        </authorList>
    </citation>
    <scope>NUCLEOTIDE SEQUENCE [LARGE SCALE GENOMIC DNA]</scope>
    <source>
        <strain evidence="2 3">DN04309</strain>
    </source>
</reference>
<dbReference type="SUPFAM" id="SSF56935">
    <property type="entry name" value="Porins"/>
    <property type="match status" value="1"/>
</dbReference>
<name>A0ABR7YE77_9SPHI</name>
<organism evidence="2 3">
    <name type="scientific">Sphingobacterium litopenaei</name>
    <dbReference type="NCBI Taxonomy" id="2763500"/>
    <lineage>
        <taxon>Bacteria</taxon>
        <taxon>Pseudomonadati</taxon>
        <taxon>Bacteroidota</taxon>
        <taxon>Sphingobacteriia</taxon>
        <taxon>Sphingobacteriales</taxon>
        <taxon>Sphingobacteriaceae</taxon>
        <taxon>Sphingobacterium</taxon>
    </lineage>
</organism>
<keyword evidence="1" id="KW-0732">Signal</keyword>
<sequence>MNIKKIILSVFVSSAFWGYAQAQSVDDAVSFSKDDNPASARIKGMGNVQTSLGGDITAVNGNPAGLGFFSRSDISITFDYLQNSNKADFLGTNSNSNKGNFGVSQAGVVFNFPNRNQIAGYAGWQNFNMGISYNKKQNFNNSIIYNGINNETSYVNNLTDIMAEDKGFENDFYNSYLVEKFANPADGYFPLAEEGYDKDQVNDLLTKGYHSNTALAFGANYNNKFYIGGTLGLSFFKYEKSKIFEENGLTKLAVDVAKDNPNSDFADPTSADYIKFGDKSYQLIDDYSQISEGSGVDFKLGMIYKPATDWNIGLTITTPTLLSISETTDAFTDVSFFPDMGSNNSFHTYESKLYSSDQDYNLTTPWKFALGATKFFNRGLFSAEMEYITYNTTRYSNPSRFNSFQNMNDIIKDELQGAVNVRLGGEYLINNIISGRAGFNFIGNPYKYAEETNVSGSVGLGFKLTNTLYADIAIVHQVNSYSAAPYVLSDFWYDRGSFEPIADLKLQRTNALFTIGAKF</sequence>
<evidence type="ECO:0008006" key="4">
    <source>
        <dbReference type="Google" id="ProtNLM"/>
    </source>
</evidence>
<dbReference type="RefSeq" id="WP_190302079.1">
    <property type="nucleotide sequence ID" value="NZ_JACOIJ010000013.1"/>
</dbReference>
<comment type="caution">
    <text evidence="2">The sequence shown here is derived from an EMBL/GenBank/DDBJ whole genome shotgun (WGS) entry which is preliminary data.</text>
</comment>
<feature type="signal peptide" evidence="1">
    <location>
        <begin position="1"/>
        <end position="22"/>
    </location>
</feature>
<accession>A0ABR7YE77</accession>
<gene>
    <name evidence="2" type="ORF">H8B04_08535</name>
</gene>
<evidence type="ECO:0000256" key="1">
    <source>
        <dbReference type="SAM" id="SignalP"/>
    </source>
</evidence>
<keyword evidence="3" id="KW-1185">Reference proteome</keyword>
<feature type="chain" id="PRO_5046814873" description="Hemin receptor" evidence="1">
    <location>
        <begin position="23"/>
        <end position="519"/>
    </location>
</feature>